<keyword evidence="4" id="KW-0238">DNA-binding</keyword>
<reference evidence="9" key="1">
    <citation type="journal article" date="2019" name="Int. J. Syst. Evol. Microbiol.">
        <title>The Global Catalogue of Microorganisms (GCM) 10K type strain sequencing project: providing services to taxonomists for standard genome sequencing and annotation.</title>
        <authorList>
            <consortium name="The Broad Institute Genomics Platform"/>
            <consortium name="The Broad Institute Genome Sequencing Center for Infectious Disease"/>
            <person name="Wu L."/>
            <person name="Ma J."/>
        </authorList>
    </citation>
    <scope>NUCLEOTIDE SEQUENCE [LARGE SCALE GENOMIC DNA]</scope>
    <source>
        <strain evidence="9">CAIM 431</strain>
    </source>
</reference>
<evidence type="ECO:0000313" key="9">
    <source>
        <dbReference type="Proteomes" id="UP001597326"/>
    </source>
</evidence>
<evidence type="ECO:0000259" key="6">
    <source>
        <dbReference type="Pfam" id="PF04542"/>
    </source>
</evidence>
<dbReference type="Gene3D" id="1.10.10.10">
    <property type="entry name" value="Winged helix-like DNA-binding domain superfamily/Winged helix DNA-binding domain"/>
    <property type="match status" value="1"/>
</dbReference>
<comment type="caution">
    <text evidence="8">The sequence shown here is derived from an EMBL/GenBank/DDBJ whole genome shotgun (WGS) entry which is preliminary data.</text>
</comment>
<gene>
    <name evidence="8" type="ORF">ACFSCS_05250</name>
</gene>
<evidence type="ECO:0000256" key="3">
    <source>
        <dbReference type="ARBA" id="ARBA00023082"/>
    </source>
</evidence>
<dbReference type="CDD" id="cd06171">
    <property type="entry name" value="Sigma70_r4"/>
    <property type="match status" value="1"/>
</dbReference>
<dbReference type="InterPro" id="IPR013249">
    <property type="entry name" value="RNA_pol_sigma70_r4_t2"/>
</dbReference>
<dbReference type="PANTHER" id="PTHR43133:SF8">
    <property type="entry name" value="RNA POLYMERASE SIGMA FACTOR HI_1459-RELATED"/>
    <property type="match status" value="1"/>
</dbReference>
<dbReference type="Pfam" id="PF08281">
    <property type="entry name" value="Sigma70_r4_2"/>
    <property type="match status" value="1"/>
</dbReference>
<evidence type="ECO:0000256" key="4">
    <source>
        <dbReference type="ARBA" id="ARBA00023125"/>
    </source>
</evidence>
<evidence type="ECO:0000256" key="1">
    <source>
        <dbReference type="ARBA" id="ARBA00010641"/>
    </source>
</evidence>
<dbReference type="Pfam" id="PF04542">
    <property type="entry name" value="Sigma70_r2"/>
    <property type="match status" value="1"/>
</dbReference>
<evidence type="ECO:0000256" key="5">
    <source>
        <dbReference type="ARBA" id="ARBA00023163"/>
    </source>
</evidence>
<protein>
    <submittedName>
        <fullName evidence="8">RNA polymerase sigma factor</fullName>
    </submittedName>
</protein>
<dbReference type="InterPro" id="IPR039425">
    <property type="entry name" value="RNA_pol_sigma-70-like"/>
</dbReference>
<keyword evidence="3" id="KW-0731">Sigma factor</keyword>
<evidence type="ECO:0000259" key="7">
    <source>
        <dbReference type="Pfam" id="PF08281"/>
    </source>
</evidence>
<evidence type="ECO:0000313" key="8">
    <source>
        <dbReference type="EMBL" id="MFD1889597.1"/>
    </source>
</evidence>
<dbReference type="Proteomes" id="UP001597326">
    <property type="component" value="Unassembled WGS sequence"/>
</dbReference>
<dbReference type="InterPro" id="IPR013325">
    <property type="entry name" value="RNA_pol_sigma_r2"/>
</dbReference>
<dbReference type="InterPro" id="IPR013324">
    <property type="entry name" value="RNA_pol_sigma_r3/r4-like"/>
</dbReference>
<dbReference type="Gene3D" id="1.10.1740.10">
    <property type="match status" value="1"/>
</dbReference>
<keyword evidence="5" id="KW-0804">Transcription</keyword>
<keyword evidence="2" id="KW-0805">Transcription regulation</keyword>
<dbReference type="NCBIfam" id="TIGR02937">
    <property type="entry name" value="sigma70-ECF"/>
    <property type="match status" value="1"/>
</dbReference>
<organism evidence="8 9">
    <name type="scientific">Luteococcus peritonei</name>
    <dbReference type="NCBI Taxonomy" id="88874"/>
    <lineage>
        <taxon>Bacteria</taxon>
        <taxon>Bacillati</taxon>
        <taxon>Actinomycetota</taxon>
        <taxon>Actinomycetes</taxon>
        <taxon>Propionibacteriales</taxon>
        <taxon>Propionibacteriaceae</taxon>
        <taxon>Luteococcus</taxon>
    </lineage>
</organism>
<dbReference type="SUPFAM" id="SSF88659">
    <property type="entry name" value="Sigma3 and sigma4 domains of RNA polymerase sigma factors"/>
    <property type="match status" value="1"/>
</dbReference>
<sequence length="166" mass="18451">MSTDEKAGFEAMYDQTAQRLMAYCLRHAGAQSAEDAVAETYAIAWRKRDQLPPDPLPWLIVTARNTISAQRRKDQRQGQTAQRLAPLEDLATASPELTAVNRQQILQALSSLSEDDREALLLIAWDGLSTRDAARVLGTTPGALRVRIHRARARLRTDDLQGAHHA</sequence>
<accession>A0ABW4RTE7</accession>
<keyword evidence="9" id="KW-1185">Reference proteome</keyword>
<dbReference type="InterPro" id="IPR007627">
    <property type="entry name" value="RNA_pol_sigma70_r2"/>
</dbReference>
<dbReference type="InterPro" id="IPR036388">
    <property type="entry name" value="WH-like_DNA-bd_sf"/>
</dbReference>
<dbReference type="PANTHER" id="PTHR43133">
    <property type="entry name" value="RNA POLYMERASE ECF-TYPE SIGMA FACTO"/>
    <property type="match status" value="1"/>
</dbReference>
<comment type="similarity">
    <text evidence="1">Belongs to the sigma-70 factor family. ECF subfamily.</text>
</comment>
<feature type="domain" description="RNA polymerase sigma-70 region 2" evidence="6">
    <location>
        <begin position="12"/>
        <end position="76"/>
    </location>
</feature>
<dbReference type="SUPFAM" id="SSF88946">
    <property type="entry name" value="Sigma2 domain of RNA polymerase sigma factors"/>
    <property type="match status" value="1"/>
</dbReference>
<dbReference type="InterPro" id="IPR014284">
    <property type="entry name" value="RNA_pol_sigma-70_dom"/>
</dbReference>
<evidence type="ECO:0000256" key="2">
    <source>
        <dbReference type="ARBA" id="ARBA00023015"/>
    </source>
</evidence>
<feature type="domain" description="RNA polymerase sigma factor 70 region 4 type 2" evidence="7">
    <location>
        <begin position="102"/>
        <end position="155"/>
    </location>
</feature>
<proteinExistence type="inferred from homology"/>
<dbReference type="RefSeq" id="WP_343872636.1">
    <property type="nucleotide sequence ID" value="NZ_BAAAIX010000009.1"/>
</dbReference>
<dbReference type="EMBL" id="JBHUFZ010000011">
    <property type="protein sequence ID" value="MFD1889597.1"/>
    <property type="molecule type" value="Genomic_DNA"/>
</dbReference>
<name>A0ABW4RTE7_9ACTN</name>